<organism evidence="1 2">
    <name type="scientific">Vibrio phage ValKK3</name>
    <dbReference type="NCBI Taxonomy" id="1610855"/>
    <lineage>
        <taxon>Viruses</taxon>
        <taxon>Duplodnaviria</taxon>
        <taxon>Heunggongvirae</taxon>
        <taxon>Uroviricota</taxon>
        <taxon>Caudoviricetes</taxon>
        <taxon>Pantevenvirales</taxon>
        <taxon>Straboviridae</taxon>
        <taxon>Schizotequatrovirus</taxon>
        <taxon>Schizotequatrovirus valkk3</taxon>
    </lineage>
</organism>
<keyword evidence="2" id="KW-1185">Reference proteome</keyword>
<reference evidence="1 2" key="1">
    <citation type="journal article" date="2016" name="Genom Data">
        <title>Complete genome sequence of a giant Vibrio phage ValKK3 infecting Vibrio alginolyticus.</title>
        <authorList>
            <person name="Lal T.M."/>
            <person name="Sano M."/>
            <person name="Hatai K."/>
            <person name="Ransangan J."/>
        </authorList>
    </citation>
    <scope>NUCLEOTIDE SEQUENCE [LARGE SCALE GENOMIC DNA]</scope>
</reference>
<dbReference type="RefSeq" id="YP_009201411.1">
    <property type="nucleotide sequence ID" value="NC_028829.1"/>
</dbReference>
<accession>A0A0D4DB02</accession>
<protein>
    <submittedName>
        <fullName evidence="1">Uncharacterized protein</fullName>
    </submittedName>
</protein>
<proteinExistence type="predicted"/>
<dbReference type="EMBL" id="KP671755">
    <property type="protein sequence ID" value="AJT61149.1"/>
    <property type="molecule type" value="Genomic_DNA"/>
</dbReference>
<dbReference type="KEGG" id="vg:26628634"/>
<dbReference type="Proteomes" id="UP000202888">
    <property type="component" value="Segment"/>
</dbReference>
<evidence type="ECO:0000313" key="1">
    <source>
        <dbReference type="EMBL" id="AJT61149.1"/>
    </source>
</evidence>
<evidence type="ECO:0000313" key="2">
    <source>
        <dbReference type="Proteomes" id="UP000202888"/>
    </source>
</evidence>
<dbReference type="OrthoDB" id="14738at10239"/>
<dbReference type="GeneID" id="26628634"/>
<name>A0A0D4DB02_9CAUD</name>
<sequence length="161" mass="18121">MASITPITLPIITEGENVDVTFSAVMDEGETLVQISITDHRANAGINVSGARYYGQYQDSFDLGPSGLKYRDTRDNSYHEVSRFSDLPNNPEHGHVYRFEAPSVLSTDYTYTVTVDYEYEDPLVPGVIEERQLVETFTQNVKGKWDTWAQQLRDYIAAGGN</sequence>